<feature type="transmembrane region" description="Helical" evidence="2">
    <location>
        <begin position="485"/>
        <end position="509"/>
    </location>
</feature>
<dbReference type="EMBL" id="BAAAWD010000007">
    <property type="protein sequence ID" value="GAA3007694.1"/>
    <property type="molecule type" value="Genomic_DNA"/>
</dbReference>
<feature type="transmembrane region" description="Helical" evidence="2">
    <location>
        <begin position="599"/>
        <end position="616"/>
    </location>
</feature>
<keyword evidence="2" id="KW-1133">Transmembrane helix</keyword>
<feature type="compositionally biased region" description="Low complexity" evidence="1">
    <location>
        <begin position="392"/>
        <end position="412"/>
    </location>
</feature>
<feature type="transmembrane region" description="Helical" evidence="2">
    <location>
        <begin position="907"/>
        <end position="926"/>
    </location>
</feature>
<feature type="compositionally biased region" description="Low complexity" evidence="1">
    <location>
        <begin position="114"/>
        <end position="126"/>
    </location>
</feature>
<dbReference type="RefSeq" id="WP_344895133.1">
    <property type="nucleotide sequence ID" value="NZ_BAAAWD010000007.1"/>
</dbReference>
<keyword evidence="2" id="KW-0812">Transmembrane</keyword>
<feature type="compositionally biased region" description="Low complexity" evidence="1">
    <location>
        <begin position="25"/>
        <end position="40"/>
    </location>
</feature>
<feature type="compositionally biased region" description="Acidic residues" evidence="1">
    <location>
        <begin position="96"/>
        <end position="113"/>
    </location>
</feature>
<feature type="transmembrane region" description="Helical" evidence="2">
    <location>
        <begin position="800"/>
        <end position="821"/>
    </location>
</feature>
<feature type="compositionally biased region" description="Acidic residues" evidence="1">
    <location>
        <begin position="279"/>
        <end position="293"/>
    </location>
</feature>
<feature type="transmembrane region" description="Helical" evidence="2">
    <location>
        <begin position="1121"/>
        <end position="1145"/>
    </location>
</feature>
<feature type="compositionally biased region" description="Acidic residues" evidence="1">
    <location>
        <begin position="326"/>
        <end position="352"/>
    </location>
</feature>
<feature type="transmembrane region" description="Helical" evidence="2">
    <location>
        <begin position="645"/>
        <end position="663"/>
    </location>
</feature>
<comment type="caution">
    <text evidence="3">The sequence shown here is derived from an EMBL/GenBank/DDBJ whole genome shotgun (WGS) entry which is preliminary data.</text>
</comment>
<feature type="transmembrane region" description="Helical" evidence="2">
    <location>
        <begin position="1088"/>
        <end position="1109"/>
    </location>
</feature>
<feature type="region of interest" description="Disordered" evidence="1">
    <location>
        <begin position="1"/>
        <end position="433"/>
    </location>
</feature>
<feature type="transmembrane region" description="Helical" evidence="2">
    <location>
        <begin position="833"/>
        <end position="850"/>
    </location>
</feature>
<feature type="compositionally biased region" description="Basic and acidic residues" evidence="1">
    <location>
        <begin position="128"/>
        <end position="138"/>
    </location>
</feature>
<sequence length="1148" mass="123144">MTTPKAAEAAETGRTGLTPPAPSDGTPAATGGEPGGTAPPEGHDGVPGAPEAPDVVPDRVRSGDDTGSGDDVPDGRGPRDRDADEDPAGESAGEPGAEDDVETGTETDAETGAETDAGTGSDTGTETGDGRDEDRPGTPDDEITGEPPGRTFAAPVADAPEDDHRDTAHDDAHDDARNEARDRIRNEARDGVQDENRDEPQGESRDEAQDDLGDEVHDENRGDAARDDLQDEPEDEPDYDPDVTAVIRLPLRPLPPPRTDDAPGAGVPGADAPGHVADDATDGDADEDAEDTSDNTAEIRLPSAPLRPDPAGRLAPRAPDAKPGSMDEDNDPPGEDTGFPDEDDDPSDEDTGPAEARSEPRTTEPPKRQAPEDPGRPAPLAWPWESEEEPETSGLPETVPAVRPPAVAYAPAGHATDRSAAAPAGAGGPAPAAAPSRMASLVRTAMVWLPPLLTVEGLIMYVLALRVPPGPLWGVDLNKIDGVGLISAMPPTAFAAILLMLVAFFVTIAQNTDRKFLLLFQIAAITFALHGGAALIEDEARFHTAYVHAGFVEYINRTGEASAILDARLAWPGFFALVGFVTKAAGVTDLTTIMRWTPLLSNLLYLLPFVLILRQVVATTRARWFAALLFVIVQWIGQDYFSSQGFTYAIYLAFVAIVLRWFGKVEPRTRPMPVKGPVRRLLARLDGLTPGELPHSTGVYDRTIMLIVLIGLFATATASHQITPFMMLGALTGLILLRRSSLSWGLPFFLGLMVLAWISYQTVTFWSGHIDQLFGGLGRILENLQSNTGDRIDGSDPKHALVLMARLGICGVILTLAAAGLFRRLRRGVGDRAALLLLCIPVLALGLQNYGGEIGLRIYLFALPGACILAAYAFFPNLPAGTEDAPEETVPIRKRNIRFNPELTRRISLLLAAGCAMALAMVFLVARYGNEQFERVSASEVAAMHYVYEHDEPSARVLYLVPLLGEEVTPSIPWGERDFDRIAYEQVLVDKNPAQLTSVIAKLRTSPPNTYLVATRGQAGYLQLNHGFPTDWAPRFRAALDANKELKRVFNGEDAAVYTLRSFPKGTTIPERAAPVGGNDPTSPLTPVGLAALGVTWIALFAYEVFLLRGRGRANRTRRRILFVAIPAFVLAVGVIAERFVVIGYQLQ</sequence>
<name>A0ABN3Y3U7_9ACTN</name>
<accession>A0ABN3Y3U7</accession>
<organism evidence="3 4">
    <name type="scientific">Streptosporangium longisporum</name>
    <dbReference type="NCBI Taxonomy" id="46187"/>
    <lineage>
        <taxon>Bacteria</taxon>
        <taxon>Bacillati</taxon>
        <taxon>Actinomycetota</taxon>
        <taxon>Actinomycetes</taxon>
        <taxon>Streptosporangiales</taxon>
        <taxon>Streptosporangiaceae</taxon>
        <taxon>Streptosporangium</taxon>
    </lineage>
</organism>
<reference evidence="3 4" key="1">
    <citation type="journal article" date="2019" name="Int. J. Syst. Evol. Microbiol.">
        <title>The Global Catalogue of Microorganisms (GCM) 10K type strain sequencing project: providing services to taxonomists for standard genome sequencing and annotation.</title>
        <authorList>
            <consortium name="The Broad Institute Genomics Platform"/>
            <consortium name="The Broad Institute Genome Sequencing Center for Infectious Disease"/>
            <person name="Wu L."/>
            <person name="Ma J."/>
        </authorList>
    </citation>
    <scope>NUCLEOTIDE SEQUENCE [LARGE SCALE GENOMIC DNA]</scope>
    <source>
        <strain evidence="3 4">JCM 3106</strain>
    </source>
</reference>
<proteinExistence type="predicted"/>
<evidence type="ECO:0008006" key="5">
    <source>
        <dbReference type="Google" id="ProtNLM"/>
    </source>
</evidence>
<gene>
    <name evidence="3" type="ORF">GCM10017559_32390</name>
</gene>
<feature type="transmembrane region" description="Helical" evidence="2">
    <location>
        <begin position="704"/>
        <end position="737"/>
    </location>
</feature>
<keyword evidence="2" id="KW-0472">Membrane</keyword>
<keyword evidence="4" id="KW-1185">Reference proteome</keyword>
<feature type="compositionally biased region" description="Low complexity" evidence="1">
    <location>
        <begin position="420"/>
        <end position="433"/>
    </location>
</feature>
<feature type="compositionally biased region" description="Basic and acidic residues" evidence="1">
    <location>
        <begin position="356"/>
        <end position="375"/>
    </location>
</feature>
<evidence type="ECO:0000313" key="4">
    <source>
        <dbReference type="Proteomes" id="UP001499930"/>
    </source>
</evidence>
<evidence type="ECO:0000313" key="3">
    <source>
        <dbReference type="EMBL" id="GAA3007694.1"/>
    </source>
</evidence>
<feature type="compositionally biased region" description="Basic and acidic residues" evidence="1">
    <location>
        <begin position="73"/>
        <end position="82"/>
    </location>
</feature>
<evidence type="ECO:0000256" key="1">
    <source>
        <dbReference type="SAM" id="MobiDB-lite"/>
    </source>
</evidence>
<feature type="compositionally biased region" description="Basic and acidic residues" evidence="1">
    <location>
        <begin position="162"/>
        <end position="207"/>
    </location>
</feature>
<feature type="transmembrane region" description="Helical" evidence="2">
    <location>
        <begin position="516"/>
        <end position="536"/>
    </location>
</feature>
<feature type="transmembrane region" description="Helical" evidence="2">
    <location>
        <begin position="744"/>
        <end position="763"/>
    </location>
</feature>
<feature type="transmembrane region" description="Helical" evidence="2">
    <location>
        <begin position="445"/>
        <end position="465"/>
    </location>
</feature>
<dbReference type="Proteomes" id="UP001499930">
    <property type="component" value="Unassembled WGS sequence"/>
</dbReference>
<evidence type="ECO:0000256" key="2">
    <source>
        <dbReference type="SAM" id="Phobius"/>
    </source>
</evidence>
<feature type="compositionally biased region" description="Low complexity" evidence="1">
    <location>
        <begin position="262"/>
        <end position="274"/>
    </location>
</feature>
<feature type="compositionally biased region" description="Acidic residues" evidence="1">
    <location>
        <begin position="229"/>
        <end position="241"/>
    </location>
</feature>
<protein>
    <recommendedName>
        <fullName evidence="5">Glycosyltransferase RgtA/B/C/D-like domain-containing protein</fullName>
    </recommendedName>
</protein>
<feature type="compositionally biased region" description="Basic and acidic residues" evidence="1">
    <location>
        <begin position="214"/>
        <end position="228"/>
    </location>
</feature>
<feature type="transmembrane region" description="Helical" evidence="2">
    <location>
        <begin position="856"/>
        <end position="875"/>
    </location>
</feature>